<gene>
    <name evidence="1" type="ORF">AGLY_011073</name>
</gene>
<comment type="caution">
    <text evidence="1">The sequence shown here is derived from an EMBL/GenBank/DDBJ whole genome shotgun (WGS) entry which is preliminary data.</text>
</comment>
<dbReference type="Proteomes" id="UP000475862">
    <property type="component" value="Unassembled WGS sequence"/>
</dbReference>
<keyword evidence="2" id="KW-1185">Reference proteome</keyword>
<proteinExistence type="predicted"/>
<protein>
    <submittedName>
        <fullName evidence="1">Uncharacterized protein</fullName>
    </submittedName>
</protein>
<evidence type="ECO:0000313" key="2">
    <source>
        <dbReference type="Proteomes" id="UP000475862"/>
    </source>
</evidence>
<accession>A0A6G0TEJ7</accession>
<evidence type="ECO:0000313" key="1">
    <source>
        <dbReference type="EMBL" id="KAE9530611.1"/>
    </source>
</evidence>
<dbReference type="EMBL" id="VYZN01000042">
    <property type="protein sequence ID" value="KAE9530611.1"/>
    <property type="molecule type" value="Genomic_DNA"/>
</dbReference>
<dbReference type="AlphaFoldDB" id="A0A6G0TEJ7"/>
<sequence>MLSSVDFSQYNFTRLWIKFRNFCSSFIKDWITQCHINILAGEFNSIAGYWIYTYGEKKQQEQFISEYFPIILIHGILNTMLEVTSGYGLILYFFCKRINAILCGVWTVEITITEFYSMMDYDQQTNRPSHNYREYISRKPLDVIRRMFVDYDTSICSMKLIMVTWRKKYDNQRDYKITVHE</sequence>
<organism evidence="1 2">
    <name type="scientific">Aphis glycines</name>
    <name type="common">Soybean aphid</name>
    <dbReference type="NCBI Taxonomy" id="307491"/>
    <lineage>
        <taxon>Eukaryota</taxon>
        <taxon>Metazoa</taxon>
        <taxon>Ecdysozoa</taxon>
        <taxon>Arthropoda</taxon>
        <taxon>Hexapoda</taxon>
        <taxon>Insecta</taxon>
        <taxon>Pterygota</taxon>
        <taxon>Neoptera</taxon>
        <taxon>Paraneoptera</taxon>
        <taxon>Hemiptera</taxon>
        <taxon>Sternorrhyncha</taxon>
        <taxon>Aphidomorpha</taxon>
        <taxon>Aphidoidea</taxon>
        <taxon>Aphididae</taxon>
        <taxon>Aphidini</taxon>
        <taxon>Aphis</taxon>
        <taxon>Aphis</taxon>
    </lineage>
</organism>
<name>A0A6G0TEJ7_APHGL</name>
<reference evidence="1 2" key="1">
    <citation type="submission" date="2019-08" db="EMBL/GenBank/DDBJ databases">
        <title>The genome of the soybean aphid Biotype 1, its phylome, world population structure and adaptation to the North American continent.</title>
        <authorList>
            <person name="Giordano R."/>
            <person name="Donthu R.K."/>
            <person name="Hernandez A.G."/>
            <person name="Wright C.L."/>
            <person name="Zimin A.V."/>
        </authorList>
    </citation>
    <scope>NUCLEOTIDE SEQUENCE [LARGE SCALE GENOMIC DNA]</scope>
    <source>
        <tissue evidence="1">Whole aphids</tissue>
    </source>
</reference>